<keyword evidence="1" id="KW-0732">Signal</keyword>
<name>A0A5C6FSI1_9PLAN</name>
<dbReference type="AlphaFoldDB" id="A0A5C6FSI1"/>
<sequence length="124" mass="13795" precursor="true">MRSQRLAILAFASVCLILSAQSSVFADQVIWSSHSAIVYPQGVMTYTVPSPAESPVVVYDAPVIVHSADPVQRSIPVYRSHPTVQRPLTGHRRVYRRRGLAGYEYQTQRARARTAAGYNSLFAF</sequence>
<proteinExistence type="predicted"/>
<feature type="signal peptide" evidence="1">
    <location>
        <begin position="1"/>
        <end position="26"/>
    </location>
</feature>
<dbReference type="RefSeq" id="WP_146410905.1">
    <property type="nucleotide sequence ID" value="NZ_SJPZ01000001.1"/>
</dbReference>
<evidence type="ECO:0000313" key="2">
    <source>
        <dbReference type="EMBL" id="TWU65204.1"/>
    </source>
</evidence>
<dbReference type="Proteomes" id="UP000316476">
    <property type="component" value="Unassembled WGS sequence"/>
</dbReference>
<comment type="caution">
    <text evidence="2">The sequence shown here is derived from an EMBL/GenBank/DDBJ whole genome shotgun (WGS) entry which is preliminary data.</text>
</comment>
<dbReference type="OrthoDB" id="9911347at2"/>
<feature type="chain" id="PRO_5022872384" evidence="1">
    <location>
        <begin position="27"/>
        <end position="124"/>
    </location>
</feature>
<protein>
    <submittedName>
        <fullName evidence="2">Uncharacterized protein</fullName>
    </submittedName>
</protein>
<organism evidence="2 3">
    <name type="scientific">Crateriforma conspicua</name>
    <dbReference type="NCBI Taxonomy" id="2527996"/>
    <lineage>
        <taxon>Bacteria</taxon>
        <taxon>Pseudomonadati</taxon>
        <taxon>Planctomycetota</taxon>
        <taxon>Planctomycetia</taxon>
        <taxon>Planctomycetales</taxon>
        <taxon>Planctomycetaceae</taxon>
        <taxon>Crateriforma</taxon>
    </lineage>
</organism>
<evidence type="ECO:0000313" key="3">
    <source>
        <dbReference type="Proteomes" id="UP000316476"/>
    </source>
</evidence>
<accession>A0A5C6FSI1</accession>
<dbReference type="EMBL" id="SJPZ01000001">
    <property type="protein sequence ID" value="TWU65204.1"/>
    <property type="molecule type" value="Genomic_DNA"/>
</dbReference>
<evidence type="ECO:0000256" key="1">
    <source>
        <dbReference type="SAM" id="SignalP"/>
    </source>
</evidence>
<reference evidence="2 3" key="1">
    <citation type="submission" date="2019-02" db="EMBL/GenBank/DDBJ databases">
        <title>Deep-cultivation of Planctomycetes and their phenomic and genomic characterization uncovers novel biology.</title>
        <authorList>
            <person name="Wiegand S."/>
            <person name="Jogler M."/>
            <person name="Boedeker C."/>
            <person name="Pinto D."/>
            <person name="Vollmers J."/>
            <person name="Rivas-Marin E."/>
            <person name="Kohn T."/>
            <person name="Peeters S.H."/>
            <person name="Heuer A."/>
            <person name="Rast P."/>
            <person name="Oberbeckmann S."/>
            <person name="Bunk B."/>
            <person name="Jeske O."/>
            <person name="Meyerdierks A."/>
            <person name="Storesund J.E."/>
            <person name="Kallscheuer N."/>
            <person name="Luecker S."/>
            <person name="Lage O.M."/>
            <person name="Pohl T."/>
            <person name="Merkel B.J."/>
            <person name="Hornburger P."/>
            <person name="Mueller R.-W."/>
            <person name="Bruemmer F."/>
            <person name="Labrenz M."/>
            <person name="Spormann A.M."/>
            <person name="Op Den Camp H."/>
            <person name="Overmann J."/>
            <person name="Amann R."/>
            <person name="Jetten M.S.M."/>
            <person name="Mascher T."/>
            <person name="Medema M.H."/>
            <person name="Devos D.P."/>
            <person name="Kaster A.-K."/>
            <person name="Ovreas L."/>
            <person name="Rohde M."/>
            <person name="Galperin M.Y."/>
            <person name="Jogler C."/>
        </authorList>
    </citation>
    <scope>NUCLEOTIDE SEQUENCE [LARGE SCALE GENOMIC DNA]</scope>
    <source>
        <strain evidence="2 3">V7</strain>
    </source>
</reference>
<gene>
    <name evidence="2" type="ORF">V7x_07500</name>
</gene>